<feature type="domain" description="Bacterial Ig-like" evidence="1">
    <location>
        <begin position="1454"/>
        <end position="1520"/>
    </location>
</feature>
<dbReference type="GeneID" id="35119457"/>
<accession>A0A2H4U8R9</accession>
<dbReference type="EMBL" id="CP017803">
    <property type="protein sequence ID" value="ATZ60499.1"/>
    <property type="molecule type" value="Genomic_DNA"/>
</dbReference>
<gene>
    <name evidence="2" type="ORF">BK798_08715</name>
</gene>
<organism evidence="2 3">
    <name type="scientific">Methanobrevibacter smithii</name>
    <dbReference type="NCBI Taxonomy" id="2173"/>
    <lineage>
        <taxon>Archaea</taxon>
        <taxon>Methanobacteriati</taxon>
        <taxon>Methanobacteriota</taxon>
        <taxon>Methanomada group</taxon>
        <taxon>Methanobacteria</taxon>
        <taxon>Methanobacteriales</taxon>
        <taxon>Methanobacteriaceae</taxon>
        <taxon>Methanobrevibacter</taxon>
    </lineage>
</organism>
<dbReference type="Proteomes" id="UP000232133">
    <property type="component" value="Chromosome"/>
</dbReference>
<name>A0A2H4U8R9_METSM</name>
<feature type="domain" description="Bacterial Ig-like" evidence="1">
    <location>
        <begin position="1535"/>
        <end position="1614"/>
    </location>
</feature>
<evidence type="ECO:0000313" key="3">
    <source>
        <dbReference type="Proteomes" id="UP000232133"/>
    </source>
</evidence>
<reference evidence="3" key="1">
    <citation type="submission" date="2016-10" db="EMBL/GenBank/DDBJ databases">
        <authorList>
            <person name="Kim B.-C."/>
            <person name="Jeong H."/>
        </authorList>
    </citation>
    <scope>NUCLEOTIDE SEQUENCE [LARGE SCALE GENOMIC DNA]</scope>
    <source>
        <strain evidence="3">KB11</strain>
    </source>
</reference>
<dbReference type="RefSeq" id="WP_100815830.1">
    <property type="nucleotide sequence ID" value="NZ_CP017803.1"/>
</dbReference>
<feature type="domain" description="Bacterial Ig-like" evidence="1">
    <location>
        <begin position="1367"/>
        <end position="1435"/>
    </location>
</feature>
<evidence type="ECO:0000313" key="2">
    <source>
        <dbReference type="EMBL" id="ATZ60499.1"/>
    </source>
</evidence>
<dbReference type="Pfam" id="PF16640">
    <property type="entry name" value="Big_3_5"/>
    <property type="match status" value="3"/>
</dbReference>
<protein>
    <submittedName>
        <fullName evidence="2">Adhesin</fullName>
    </submittedName>
</protein>
<evidence type="ECO:0000259" key="1">
    <source>
        <dbReference type="Pfam" id="PF16640"/>
    </source>
</evidence>
<proteinExistence type="predicted"/>
<sequence length="2049" mass="227229">MKNRKKIILILLILGLFFIALTTVNAEDNSTATLNQPNINNVKIYEDDSSTDIDESNQNRTNIVKNDYNSENTVFKIKPENKVGDNIFIGPRYSSIELTITVNNTNDFNKTGNITVNIHVTGKFTMGENEFNKTSLIIYENDTIIKQKNLSELNLPPYQHYTTPGNYTFDITFPYHVQDKSILKVYAFGIYSNTLVFEKLNNLQLINLTNNNIIIDNNIISNINWTNSINSIKKALELVENKGTIHLSNFNIIHDTNESIIINKSVTIIGNNVTFNGFEKESLFNITNNAEVTFVNLTITNTTGYSINTEGKVNLINCTFKNILGRAINNTGMLNLTNTLFNTDSIYQHPKVTNLNKNTNNGLIYNAGILNITNCKFNNIYLPNQIIMKNKNITWIGIIYNTENGILSMADSKFTNIEFRAIKNNGKINIINTSFENKTKLQINQIINNTTYQTLNNYIYQSYREKAIKSVDGSIIHNSNIMTIENSSFRNIMDITNNQDYFGSYIAPTDYFGSFGWFGSDKGIIYNIGNFKIKNTSFNNVKTKTGGAIYNSGIGTIENSNFNNMTSIGNGGSILNTEKLIIINTNISNSKTRNNGGGIYNIGDLNATNIMITTSEATQSGAITYTAGGGIYNAGNMYLLNSSISKTSIGNTKIYGSAIENTGNMTLNKTIISNITGYKAIHNDETGNLLITNSIIKNNKIYSIKNYANKVFYGAIENSGILTINKTIFDNNINGDNDFYYLSGAFNIYNKGTLNAFYNIFINTKHLTVKTHVYYITPTDPYAFLFNEGTINMDYNYFCTNANPYPKDSNSEIDNYFIFTFKPEYGSLQIGDTIQLKVDLKLANGKLFTDYNLLPEMNVTFTTIIDGKEVNITKPLINGTASLDYNYTSQKGQYKVYANLGGHTEEIILDVGKEDSKIDVDLNNNIIYGEDAIFKINVNGNYTHIPTGNVTVIINDKKYSINLVNGSTNLTVSDLTPGNYTIKIIYEGDADYAKVFYYCNYTVNKHPTTLNITAPEVKIGQKGELIINLEPKGSQTQGYLYINGELKQIIYIYAGKTTIPLKNFAVGEYNLTVVLWDSKYYESSNASTIFKVSKFDTNLTINVDDVKSGEDATATITVNPDNLRGEAILCVNGVNTTIFLKSEVTNITMHNLTSGSYNVTVYYLGDSKYAPSNATTTFKVLRDSCNLTVNITYNDDLTGIITVKTNPNTCTGEIGVYINNEFYKLNLTNGTAVFNVNFTKGSNYIYVLYLGDKQFESASWNTTLNITSIDFILSGENLTIKEQDNSLYHFNLTDTNGTPYVYAKVEINIDNKNYTVMTNSKGLGYLNLNLKAGEYILKATFNGFTVENKIIVKPADLNIDIKDILAGETEVITANLPANATGNITFIVDGKTYNKTLKNGAASVEIANLGLGKHSLKVIYSGDSNYINNTKEVEFNIKNSLSSITINSIKDGIYGESITITANITRGADGNVTFTIDSDSKTVEIVNGVAKVTFNKVNAGDKTVKATYNGNNIYQGSSDSKEFKIAKAPSNISITTSEIVEGQNVRIWAIVNDDATGNVTFRILGLYSPRNKTISNGNASWLISPLTSGSYTINAYYNGDNNYLSSNTTTVISVNQTVSVLKVNVEVYEEDMVVTAILKTQYGQLITGNVTLEINTKFYKIVVVDGIGVRSIEKPSVGKYTYTATYKGTDKISRAVDTGVFEVLPVDYNVILNAPDVKMIYHDGTRFTATLTDKKGNPIRDAAIEITINGRSYDKITDEKGSVSLGLNLDSGIYPVVVKFKGLLNYTPITKHANVTIEPTVKGLDVVKMFRNSTQYYAIFTDSQGNFLKNKNVQFNINGVFYTKTTNDKGIAMMGINLNPGKYIITAKNLVTGEQSSNIITVKSLIVQKDLTKYYLNASRFQTTIYNKDGSLAVNKEVTFNINGVFYHRTTDSNGVASLGISLRPGEYIITTMVDGLAIGNKVTVLPTLVTKNLNMKYLDGSSFTAQTLNGQGKPLANQNVSFNVNGVFYHRITDNNGMAKLNIRLMPGEYIITSCWNNFQTGNTIKIE</sequence>
<dbReference type="Gene3D" id="2.60.40.10">
    <property type="entry name" value="Immunoglobulins"/>
    <property type="match status" value="6"/>
</dbReference>
<dbReference type="InterPro" id="IPR032109">
    <property type="entry name" value="Big_3_5"/>
</dbReference>
<dbReference type="InterPro" id="IPR013783">
    <property type="entry name" value="Ig-like_fold"/>
</dbReference>